<evidence type="ECO:0000313" key="1">
    <source>
        <dbReference type="EMBL" id="APC46357.1"/>
    </source>
</evidence>
<evidence type="ECO:0000313" key="2">
    <source>
        <dbReference type="Proteomes" id="UP000224898"/>
    </source>
</evidence>
<reference evidence="1 2" key="1">
    <citation type="submission" date="2016-09" db="EMBL/GenBank/DDBJ databases">
        <title>Complete Genome Sequence of Streptomyces 5a phage BRock.</title>
        <authorList>
            <person name="Crossman A."/>
            <person name="Baron S."/>
            <person name="Jamdagni P."/>
            <person name="Khatri P."/>
            <person name="Sharma D."/>
            <person name="Pandey M."/>
            <person name="Goyal S."/>
            <person name="Kumar S."/>
            <person name="Phogat A."/>
            <person name="Chawla G."/>
            <person name="Pasricha M."/>
            <person name="Gupta K."/>
            <person name="Bazzad D."/>
            <person name="Aggarwal V."/>
            <person name="Poughat A."/>
            <person name="Singh K."/>
            <person name="Rana P."/>
            <person name="Gautam R."/>
            <person name="Sharma V."/>
            <person name="Tyagi D."/>
            <person name="Shahi A."/>
            <person name="Jangra N."/>
            <person name="Malik M."/>
            <person name="Sidhu P.K."/>
            <person name="Malik S."/>
            <person name="Ghalyan Y."/>
            <person name="Sharma S.S."/>
            <person name="Malik A."/>
            <person name="Chuttani R."/>
            <person name="Bamal N."/>
            <person name="Bhadula D."/>
            <person name="Batra A."/>
            <person name="Temple L."/>
            <person name="Nehra K."/>
        </authorList>
    </citation>
    <scope>NUCLEOTIDE SEQUENCE [LARGE SCALE GENOMIC DNA]</scope>
</reference>
<sequence length="54" mass="6140">MTDSFRGWVILDGKVYGINSVEDSDCYEAGTRFVSLNLVEMSVYVPDEEELRFG</sequence>
<proteinExistence type="predicted"/>
<dbReference type="KEGG" id="vg:55601509"/>
<organism evidence="1 2">
    <name type="scientific">Streptomyces phage BRock</name>
    <dbReference type="NCBI Taxonomy" id="1913591"/>
    <lineage>
        <taxon>Viruses</taxon>
        <taxon>Duplodnaviria</taxon>
        <taxon>Heunggongvirae</taxon>
        <taxon>Uroviricota</taxon>
        <taxon>Caudoviricetes</taxon>
        <taxon>Borockvirus</taxon>
        <taxon>Borockvirus brock</taxon>
    </lineage>
</organism>
<protein>
    <submittedName>
        <fullName evidence="1">Uncharacterized protein</fullName>
    </submittedName>
</protein>
<name>A0A1J0GW07_9CAUD</name>
<accession>A0A1J0GW07</accession>
<dbReference type="RefSeq" id="YP_009831820.1">
    <property type="nucleotide sequence ID" value="NC_048650.1"/>
</dbReference>
<dbReference type="Proteomes" id="UP000224898">
    <property type="component" value="Segment"/>
</dbReference>
<dbReference type="EMBL" id="KX925554">
    <property type="protein sequence ID" value="APC46357.1"/>
    <property type="molecule type" value="Genomic_DNA"/>
</dbReference>
<keyword evidence="2" id="KW-1185">Reference proteome</keyword>
<dbReference type="GeneID" id="55601509"/>